<dbReference type="AlphaFoldDB" id="A0A8D8WYP5"/>
<dbReference type="EMBL" id="HBUF01242606">
    <property type="protein sequence ID" value="CAG6677458.1"/>
    <property type="molecule type" value="Transcribed_RNA"/>
</dbReference>
<sequence length="122" mass="13764">MSMVRGGCRTSGSSIASQAFCREIFLKKTLEKHRSKYLPITFGMQLNWFRLFSEHILAIIVSSESDSGYTGLVVLLFVSSHLMLVKLKSAAIIILAFEYLFNNFSIVSEKSKYRLSEEQGGK</sequence>
<organism evidence="1">
    <name type="scientific">Cacopsylla melanoneura</name>
    <dbReference type="NCBI Taxonomy" id="428564"/>
    <lineage>
        <taxon>Eukaryota</taxon>
        <taxon>Metazoa</taxon>
        <taxon>Ecdysozoa</taxon>
        <taxon>Arthropoda</taxon>
        <taxon>Hexapoda</taxon>
        <taxon>Insecta</taxon>
        <taxon>Pterygota</taxon>
        <taxon>Neoptera</taxon>
        <taxon>Paraneoptera</taxon>
        <taxon>Hemiptera</taxon>
        <taxon>Sternorrhyncha</taxon>
        <taxon>Psylloidea</taxon>
        <taxon>Psyllidae</taxon>
        <taxon>Psyllinae</taxon>
        <taxon>Cacopsylla</taxon>
    </lineage>
</organism>
<dbReference type="EMBL" id="HBUF01242607">
    <property type="protein sequence ID" value="CAG6677459.1"/>
    <property type="molecule type" value="Transcribed_RNA"/>
</dbReference>
<dbReference type="EMBL" id="HBUF01619200">
    <property type="protein sequence ID" value="CAG6780603.1"/>
    <property type="molecule type" value="Transcribed_RNA"/>
</dbReference>
<name>A0A8D8WYP5_9HEMI</name>
<reference evidence="1" key="1">
    <citation type="submission" date="2021-05" db="EMBL/GenBank/DDBJ databases">
        <authorList>
            <person name="Alioto T."/>
            <person name="Alioto T."/>
            <person name="Gomez Garrido J."/>
        </authorList>
    </citation>
    <scope>NUCLEOTIDE SEQUENCE</scope>
</reference>
<accession>A0A8D8WYP5</accession>
<dbReference type="EMBL" id="HBUF01440252">
    <property type="protein sequence ID" value="CAG6742892.1"/>
    <property type="molecule type" value="Transcribed_RNA"/>
</dbReference>
<evidence type="ECO:0000313" key="1">
    <source>
        <dbReference type="EMBL" id="CAG6677458.1"/>
    </source>
</evidence>
<protein>
    <submittedName>
        <fullName evidence="1">Uncharacterized protein</fullName>
    </submittedName>
</protein>
<dbReference type="EMBL" id="HBUF01619201">
    <property type="protein sequence ID" value="CAG6780605.1"/>
    <property type="molecule type" value="Transcribed_RNA"/>
</dbReference>
<dbReference type="EMBL" id="HBUF01440253">
    <property type="protein sequence ID" value="CAG6742894.1"/>
    <property type="molecule type" value="Transcribed_RNA"/>
</dbReference>
<proteinExistence type="predicted"/>